<dbReference type="SUPFAM" id="SSF57850">
    <property type="entry name" value="RING/U-box"/>
    <property type="match status" value="1"/>
</dbReference>
<dbReference type="GO" id="GO:0000209">
    <property type="term" value="P:protein polyubiquitination"/>
    <property type="evidence" value="ECO:0007669"/>
    <property type="project" value="TreeGrafter"/>
</dbReference>
<dbReference type="Gene3D" id="2.120.10.30">
    <property type="entry name" value="TolB, C-terminal domain"/>
    <property type="match status" value="1"/>
</dbReference>
<evidence type="ECO:0000256" key="1">
    <source>
        <dbReference type="ARBA" id="ARBA00022771"/>
    </source>
</evidence>
<dbReference type="InterPro" id="IPR050952">
    <property type="entry name" value="TRIM-NHL_E3_ligases"/>
</dbReference>
<accession>A0A7I8VPY6</accession>
<feature type="domain" description="RING-type" evidence="5">
    <location>
        <begin position="8"/>
        <end position="50"/>
    </location>
</feature>
<organism evidence="6 7">
    <name type="scientific">Dimorphilus gyrociliatus</name>
    <dbReference type="NCBI Taxonomy" id="2664684"/>
    <lineage>
        <taxon>Eukaryota</taxon>
        <taxon>Metazoa</taxon>
        <taxon>Spiralia</taxon>
        <taxon>Lophotrochozoa</taxon>
        <taxon>Annelida</taxon>
        <taxon>Polychaeta</taxon>
        <taxon>Polychaeta incertae sedis</taxon>
        <taxon>Dinophilidae</taxon>
        <taxon>Dimorphilus</taxon>
    </lineage>
</organism>
<dbReference type="AlphaFoldDB" id="A0A7I8VPY6"/>
<evidence type="ECO:0000259" key="5">
    <source>
        <dbReference type="PROSITE" id="PS50089"/>
    </source>
</evidence>
<evidence type="ECO:0000313" key="7">
    <source>
        <dbReference type="Proteomes" id="UP000549394"/>
    </source>
</evidence>
<dbReference type="InterPro" id="IPR001841">
    <property type="entry name" value="Znf_RING"/>
</dbReference>
<evidence type="ECO:0000256" key="4">
    <source>
        <dbReference type="SAM" id="MobiDB-lite"/>
    </source>
</evidence>
<feature type="compositionally biased region" description="Low complexity" evidence="4">
    <location>
        <begin position="171"/>
        <end position="180"/>
    </location>
</feature>
<dbReference type="EMBL" id="CAJFCJ010000008">
    <property type="protein sequence ID" value="CAD5118353.1"/>
    <property type="molecule type" value="Genomic_DNA"/>
</dbReference>
<dbReference type="GO" id="GO:0008270">
    <property type="term" value="F:zinc ion binding"/>
    <property type="evidence" value="ECO:0007669"/>
    <property type="project" value="UniProtKB-KW"/>
</dbReference>
<proteinExistence type="predicted"/>
<keyword evidence="1 3" id="KW-0863">Zinc-finger</keyword>
<dbReference type="SUPFAM" id="SSF101898">
    <property type="entry name" value="NHL repeat"/>
    <property type="match status" value="1"/>
</dbReference>
<reference evidence="6 7" key="1">
    <citation type="submission" date="2020-08" db="EMBL/GenBank/DDBJ databases">
        <authorList>
            <person name="Hejnol A."/>
        </authorList>
    </citation>
    <scope>NUCLEOTIDE SEQUENCE [LARGE SCALE GENOMIC DNA]</scope>
</reference>
<evidence type="ECO:0000256" key="2">
    <source>
        <dbReference type="ARBA" id="ARBA00022833"/>
    </source>
</evidence>
<feature type="region of interest" description="Disordered" evidence="4">
    <location>
        <begin position="73"/>
        <end position="191"/>
    </location>
</feature>
<evidence type="ECO:0000313" key="6">
    <source>
        <dbReference type="EMBL" id="CAD5118353.1"/>
    </source>
</evidence>
<dbReference type="InterPro" id="IPR011042">
    <property type="entry name" value="6-blade_b-propeller_TolB-like"/>
</dbReference>
<dbReference type="PROSITE" id="PS50089">
    <property type="entry name" value="ZF_RING_2"/>
    <property type="match status" value="1"/>
</dbReference>
<dbReference type="Proteomes" id="UP000549394">
    <property type="component" value="Unassembled WGS sequence"/>
</dbReference>
<keyword evidence="2" id="KW-0862">Zinc</keyword>
<name>A0A7I8VPY6_9ANNE</name>
<dbReference type="PANTHER" id="PTHR24104:SF25">
    <property type="entry name" value="PROTEIN LIN-41"/>
    <property type="match status" value="1"/>
</dbReference>
<comment type="caution">
    <text evidence="6">The sequence shown here is derived from an EMBL/GenBank/DDBJ whole genome shotgun (WGS) entry which is preliminary data.</text>
</comment>
<dbReference type="PANTHER" id="PTHR24104">
    <property type="entry name" value="E3 UBIQUITIN-PROTEIN LIGASE NHLRC1-RELATED"/>
    <property type="match status" value="1"/>
</dbReference>
<keyword evidence="7" id="KW-1185">Reference proteome</keyword>
<sequence>MTKNGEVCSFCGQDDREVIRILECGHRTCQDCSKTLISIDKSDVVICKLCVESEQAEDVNINVEYINPLRAKRDREEKEKEKENEKENEKEKEKKREDEEQEKEKEKEKEKKDRKETEKLTEKQEEKKESFKEIVTKEQDKIENSQESQKENTIEIDKENPKRNERKKSSSSESSSSSSSSDDEEEDNDQRNLCSELVEEIELSKNQIMGLTSLPDEEGLILVTDSDIVLLDLTGKEIHKFHYLINHSYTGGLCLSEDGNRILVGLSSPKYTGVAFYERTGKFRYSAFIKHPGVITAVQTFDDGLIILDREKKSIYHLNSEKRIMEEFPGDRRHLADLVHLAIDYQYRFLILDRRNCTIECMNEKGKVLFSFGSPENLNNPIKILAAEEDLILVLGTNKITAFNYEGRFITNIYQTKTHEFVDFCKLAPKLIAILRKDGKIIKIRYNIMYQNFRNTAIKRKTNGKKGQINSTNNQLTFTQKSTCCCIS</sequence>
<evidence type="ECO:0000256" key="3">
    <source>
        <dbReference type="PROSITE-ProRule" id="PRU00175"/>
    </source>
</evidence>
<feature type="compositionally biased region" description="Basic and acidic residues" evidence="4">
    <location>
        <begin position="73"/>
        <end position="170"/>
    </location>
</feature>
<gene>
    <name evidence="6" type="ORF">DGYR_LOCUS6744</name>
</gene>
<keyword evidence="1 3" id="KW-0479">Metal-binding</keyword>
<dbReference type="GO" id="GO:0043161">
    <property type="term" value="P:proteasome-mediated ubiquitin-dependent protein catabolic process"/>
    <property type="evidence" value="ECO:0007669"/>
    <property type="project" value="TreeGrafter"/>
</dbReference>
<protein>
    <recommendedName>
        <fullName evidence="5">RING-type domain-containing protein</fullName>
    </recommendedName>
</protein>
<dbReference type="SMART" id="SM00184">
    <property type="entry name" value="RING"/>
    <property type="match status" value="1"/>
</dbReference>
<dbReference type="GO" id="GO:0061630">
    <property type="term" value="F:ubiquitin protein ligase activity"/>
    <property type="evidence" value="ECO:0007669"/>
    <property type="project" value="TreeGrafter"/>
</dbReference>